<dbReference type="Pfam" id="PF00144">
    <property type="entry name" value="Beta-lactamase"/>
    <property type="match status" value="1"/>
</dbReference>
<dbReference type="RefSeq" id="WP_163893637.1">
    <property type="nucleotide sequence ID" value="NZ_JAAFYS010000002.1"/>
</dbReference>
<dbReference type="Gene3D" id="3.40.710.10">
    <property type="entry name" value="DD-peptidase/beta-lactamase superfamily"/>
    <property type="match status" value="1"/>
</dbReference>
<dbReference type="SUPFAM" id="SSF56601">
    <property type="entry name" value="beta-lactamase/transpeptidase-like"/>
    <property type="match status" value="1"/>
</dbReference>
<organism evidence="2 3">
    <name type="scientific">Pseudoroseicyclus tamaricis</name>
    <dbReference type="NCBI Taxonomy" id="2705421"/>
    <lineage>
        <taxon>Bacteria</taxon>
        <taxon>Pseudomonadati</taxon>
        <taxon>Pseudomonadota</taxon>
        <taxon>Alphaproteobacteria</taxon>
        <taxon>Rhodobacterales</taxon>
        <taxon>Paracoccaceae</taxon>
        <taxon>Pseudoroseicyclus</taxon>
    </lineage>
</organism>
<evidence type="ECO:0000313" key="3">
    <source>
        <dbReference type="Proteomes" id="UP000474757"/>
    </source>
</evidence>
<dbReference type="InterPro" id="IPR001466">
    <property type="entry name" value="Beta-lactam-related"/>
</dbReference>
<protein>
    <submittedName>
        <fullName evidence="2">Beta-lactamase family protein</fullName>
    </submittedName>
</protein>
<accession>A0A6B2JUH3</accession>
<dbReference type="PANTHER" id="PTHR46825:SF9">
    <property type="entry name" value="BETA-LACTAMASE-RELATED DOMAIN-CONTAINING PROTEIN"/>
    <property type="match status" value="1"/>
</dbReference>
<name>A0A6B2JUH3_9RHOB</name>
<dbReference type="InterPro" id="IPR012338">
    <property type="entry name" value="Beta-lactam/transpept-like"/>
</dbReference>
<gene>
    <name evidence="2" type="ORF">GZA08_11435</name>
</gene>
<comment type="caution">
    <text evidence="2">The sequence shown here is derived from an EMBL/GenBank/DDBJ whole genome shotgun (WGS) entry which is preliminary data.</text>
</comment>
<reference evidence="2 3" key="1">
    <citation type="submission" date="2020-02" db="EMBL/GenBank/DDBJ databases">
        <title>Pseudoroseicyclus tamarix, sp. nov., isolated from offshore sediment of a Tamarix chinensis forest.</title>
        <authorList>
            <person name="Gai Y."/>
        </authorList>
    </citation>
    <scope>NUCLEOTIDE SEQUENCE [LARGE SCALE GENOMIC DNA]</scope>
    <source>
        <strain evidence="2 3">CLL3-39</strain>
    </source>
</reference>
<dbReference type="EMBL" id="JAAGAB010000002">
    <property type="protein sequence ID" value="NDV01575.1"/>
    <property type="molecule type" value="Genomic_DNA"/>
</dbReference>
<dbReference type="PANTHER" id="PTHR46825">
    <property type="entry name" value="D-ALANYL-D-ALANINE-CARBOXYPEPTIDASE/ENDOPEPTIDASE AMPH"/>
    <property type="match status" value="1"/>
</dbReference>
<dbReference type="AlphaFoldDB" id="A0A6B2JUH3"/>
<dbReference type="InterPro" id="IPR050491">
    <property type="entry name" value="AmpC-like"/>
</dbReference>
<sequence length="313" mass="32213">MLRPLAISLCLTAPAAEAQDIGARLQEAWRGWVEEGGTEVATLAVLHDGELVVEEGLGAGADAALPLASLSKPLTAACALALPELTAQTKVGSLLGGKGTAAEAELGALLTHSAGIWPDATQGNAAIVLSEEPMTGEVARVALARAEQEGEPGSYAYNNENYALVGAMIEAATGESYAEACDAALMAPLGLQSAALTGPWVGQGPWGGWQMSAADYARFVEATFGPEGSVDPASAPMLDLGDGFATLGGALSRELEGRRLYWGFGQLCWDGRGDGSYFASYGNGWVVVVLHNDCPPDERLAALDAALFEAAHP</sequence>
<proteinExistence type="predicted"/>
<evidence type="ECO:0000259" key="1">
    <source>
        <dbReference type="Pfam" id="PF00144"/>
    </source>
</evidence>
<feature type="domain" description="Beta-lactamase-related" evidence="1">
    <location>
        <begin position="34"/>
        <end position="310"/>
    </location>
</feature>
<evidence type="ECO:0000313" key="2">
    <source>
        <dbReference type="EMBL" id="NDV01575.1"/>
    </source>
</evidence>
<dbReference type="Proteomes" id="UP000474757">
    <property type="component" value="Unassembled WGS sequence"/>
</dbReference>
<keyword evidence="3" id="KW-1185">Reference proteome</keyword>